<keyword evidence="2" id="KW-1185">Reference proteome</keyword>
<accession>A0ABV4EEN6</accession>
<sequence length="148" mass="16530">MKYCNITALPAEVGSRTLIDFESLTEKKSKAALQEGHQPPQFGRCAGLLVHLKDMAEYGRDASGCRYVRFCEADGWEPVTRTSINWMRGVLARSLCVPVAREEVNAVVSFLCHANHTANVQWQRHIVPRAPVNLSAWQTALSERFDGS</sequence>
<dbReference type="EMBL" id="JBGFFX010000024">
    <property type="protein sequence ID" value="MEY8773392.1"/>
    <property type="molecule type" value="Genomic_DNA"/>
</dbReference>
<evidence type="ECO:0000313" key="1">
    <source>
        <dbReference type="EMBL" id="MEY8773392.1"/>
    </source>
</evidence>
<gene>
    <name evidence="1" type="ORF">AB6T85_23595</name>
</gene>
<protein>
    <submittedName>
        <fullName evidence="1">Uncharacterized protein</fullName>
    </submittedName>
</protein>
<dbReference type="RefSeq" id="WP_369897023.1">
    <property type="nucleotide sequence ID" value="NZ_JBGFFX010000024.1"/>
</dbReference>
<proteinExistence type="predicted"/>
<organism evidence="1 2">
    <name type="scientific">Erwinia aeris</name>
    <dbReference type="NCBI Taxonomy" id="3239803"/>
    <lineage>
        <taxon>Bacteria</taxon>
        <taxon>Pseudomonadati</taxon>
        <taxon>Pseudomonadota</taxon>
        <taxon>Gammaproteobacteria</taxon>
        <taxon>Enterobacterales</taxon>
        <taxon>Erwiniaceae</taxon>
        <taxon>Erwinia</taxon>
    </lineage>
</organism>
<evidence type="ECO:0000313" key="2">
    <source>
        <dbReference type="Proteomes" id="UP001565243"/>
    </source>
</evidence>
<reference evidence="1 2" key="1">
    <citation type="submission" date="2024-07" db="EMBL/GenBank/DDBJ databases">
        <authorList>
            <person name="Hebao G."/>
        </authorList>
    </citation>
    <scope>NUCLEOTIDE SEQUENCE [LARGE SCALE GENOMIC DNA]</scope>
    <source>
        <strain evidence="1 2">ACCC 02193</strain>
    </source>
</reference>
<name>A0ABV4EEN6_9GAMM</name>
<comment type="caution">
    <text evidence="1">The sequence shown here is derived from an EMBL/GenBank/DDBJ whole genome shotgun (WGS) entry which is preliminary data.</text>
</comment>
<dbReference type="Proteomes" id="UP001565243">
    <property type="component" value="Unassembled WGS sequence"/>
</dbReference>